<reference evidence="2 3" key="1">
    <citation type="submission" date="2018-06" db="EMBL/GenBank/DDBJ databases">
        <title>Streptacidiphilus pinicola sp. nov., isolated from pine grove soil.</title>
        <authorList>
            <person name="Roh S.G."/>
            <person name="Park S."/>
            <person name="Kim M.-K."/>
            <person name="Yun B.-R."/>
            <person name="Park J."/>
            <person name="Kim M.J."/>
            <person name="Kim Y.S."/>
            <person name="Kim S.B."/>
        </authorList>
    </citation>
    <scope>NUCLEOTIDE SEQUENCE [LARGE SCALE GENOMIC DNA]</scope>
    <source>
        <strain evidence="2 3">MMS16-CNU450</strain>
    </source>
</reference>
<keyword evidence="1" id="KW-1133">Transmembrane helix</keyword>
<dbReference type="EMBL" id="QKYN01000076">
    <property type="protein sequence ID" value="RAG83838.1"/>
    <property type="molecule type" value="Genomic_DNA"/>
</dbReference>
<dbReference type="OrthoDB" id="3480265at2"/>
<gene>
    <name evidence="2" type="ORF">DN069_20130</name>
</gene>
<sequence>MTTLDSLPTVPRPVPAARTEPRPRFRDLLAAEWFKLWSMRSMRWGYGLGAVGIVWLSVNSAVADVQNWDRYPADMRAHFVPGGSLRDAFTNNAGITVLLVAGVLGAMTLVSEYASGLIRVSFAAVPARRSLLAAKIAVLTAVMLAFGVVVTFSSFGLSEAILSSKHAGISLTQPGIWSALTAAMLLPAVSALVGLGLAAVIRHSAATVVAVVTVLLLIPDFLSDNHYWSACLDHAMPFRAFQTLYDLTPYQVNPHLPYPAQPAGEWWVYLLWPLVSVIVALVLVDRRDV</sequence>
<keyword evidence="1" id="KW-0472">Membrane</keyword>
<evidence type="ECO:0000256" key="1">
    <source>
        <dbReference type="SAM" id="Phobius"/>
    </source>
</evidence>
<evidence type="ECO:0000313" key="3">
    <source>
        <dbReference type="Proteomes" id="UP000248889"/>
    </source>
</evidence>
<dbReference type="AlphaFoldDB" id="A0A2X0J8N0"/>
<dbReference type="Proteomes" id="UP000248889">
    <property type="component" value="Unassembled WGS sequence"/>
</dbReference>
<proteinExistence type="predicted"/>
<feature type="transmembrane region" description="Helical" evidence="1">
    <location>
        <begin position="266"/>
        <end position="284"/>
    </location>
</feature>
<dbReference type="GO" id="GO:0005886">
    <property type="term" value="C:plasma membrane"/>
    <property type="evidence" value="ECO:0007669"/>
    <property type="project" value="UniProtKB-SubCell"/>
</dbReference>
<name>A0A2X0J8N0_9ACTN</name>
<protein>
    <submittedName>
        <fullName evidence="2">ABC transporter permease</fullName>
    </submittedName>
</protein>
<organism evidence="2 3">
    <name type="scientific">Streptacidiphilus pinicola</name>
    <dbReference type="NCBI Taxonomy" id="2219663"/>
    <lineage>
        <taxon>Bacteria</taxon>
        <taxon>Bacillati</taxon>
        <taxon>Actinomycetota</taxon>
        <taxon>Actinomycetes</taxon>
        <taxon>Kitasatosporales</taxon>
        <taxon>Streptomycetaceae</taxon>
        <taxon>Streptacidiphilus</taxon>
    </lineage>
</organism>
<dbReference type="RefSeq" id="WP_111502755.1">
    <property type="nucleotide sequence ID" value="NZ_QKYN01000076.1"/>
</dbReference>
<keyword evidence="1" id="KW-0812">Transmembrane</keyword>
<accession>A0A2X0J8N0</accession>
<feature type="transmembrane region" description="Helical" evidence="1">
    <location>
        <begin position="93"/>
        <end position="111"/>
    </location>
</feature>
<feature type="transmembrane region" description="Helical" evidence="1">
    <location>
        <begin position="44"/>
        <end position="62"/>
    </location>
</feature>
<feature type="transmembrane region" description="Helical" evidence="1">
    <location>
        <begin position="132"/>
        <end position="155"/>
    </location>
</feature>
<feature type="transmembrane region" description="Helical" evidence="1">
    <location>
        <begin position="175"/>
        <end position="198"/>
    </location>
</feature>
<comment type="caution">
    <text evidence="2">The sequence shown here is derived from an EMBL/GenBank/DDBJ whole genome shotgun (WGS) entry which is preliminary data.</text>
</comment>
<evidence type="ECO:0000313" key="2">
    <source>
        <dbReference type="EMBL" id="RAG83838.1"/>
    </source>
</evidence>
<keyword evidence="3" id="KW-1185">Reference proteome</keyword>
<dbReference type="GO" id="GO:0140359">
    <property type="term" value="F:ABC-type transporter activity"/>
    <property type="evidence" value="ECO:0007669"/>
    <property type="project" value="InterPro"/>
</dbReference>
<dbReference type="Pfam" id="PF12679">
    <property type="entry name" value="ABC2_membrane_2"/>
    <property type="match status" value="1"/>
</dbReference>
<feature type="transmembrane region" description="Helical" evidence="1">
    <location>
        <begin position="205"/>
        <end position="222"/>
    </location>
</feature>